<dbReference type="InterPro" id="IPR036726">
    <property type="entry name" value="GTP1_OBG_dom_sf"/>
</dbReference>
<dbReference type="Gene3D" id="3.40.50.300">
    <property type="entry name" value="P-loop containing nucleotide triphosphate hydrolases"/>
    <property type="match status" value="1"/>
</dbReference>
<dbReference type="EMBL" id="LBRE01000010">
    <property type="protein sequence ID" value="KKP92551.1"/>
    <property type="molecule type" value="Genomic_DNA"/>
</dbReference>
<dbReference type="Pfam" id="PF01926">
    <property type="entry name" value="MMR_HSR1"/>
    <property type="match status" value="1"/>
</dbReference>
<dbReference type="PROSITE" id="PS51883">
    <property type="entry name" value="OBG"/>
    <property type="match status" value="1"/>
</dbReference>
<dbReference type="PIRSF" id="PIRSF002401">
    <property type="entry name" value="GTP_bd_Obg/CgtA"/>
    <property type="match status" value="1"/>
</dbReference>
<dbReference type="InterPro" id="IPR006169">
    <property type="entry name" value="GTP1_OBG_dom"/>
</dbReference>
<dbReference type="GO" id="GO:0003924">
    <property type="term" value="F:GTPase activity"/>
    <property type="evidence" value="ECO:0007669"/>
    <property type="project" value="InterPro"/>
</dbReference>
<evidence type="ECO:0000259" key="5">
    <source>
        <dbReference type="PROSITE" id="PS51710"/>
    </source>
</evidence>
<dbReference type="InterPro" id="IPR031167">
    <property type="entry name" value="G_OBG"/>
</dbReference>
<comment type="similarity">
    <text evidence="1">Belongs to the TRAFAC class OBG-HflX-like GTPase superfamily. OBG GTPase family.</text>
</comment>
<dbReference type="PROSITE" id="PS51710">
    <property type="entry name" value="G_OBG"/>
    <property type="match status" value="1"/>
</dbReference>
<accession>A0A0G0DU37</accession>
<protein>
    <submittedName>
        <fullName evidence="7">GTPase obg</fullName>
    </submittedName>
</protein>
<feature type="domain" description="Obg" evidence="6">
    <location>
        <begin position="1"/>
        <end position="148"/>
    </location>
</feature>
<dbReference type="Pfam" id="PF01018">
    <property type="entry name" value="GTP1_OBG"/>
    <property type="match status" value="1"/>
</dbReference>
<dbReference type="PANTHER" id="PTHR11702:SF31">
    <property type="entry name" value="MITOCHONDRIAL RIBOSOME-ASSOCIATED GTPASE 2"/>
    <property type="match status" value="1"/>
</dbReference>
<name>A0A0G0DU37_9BACT</name>
<reference evidence="7 8" key="1">
    <citation type="journal article" date="2015" name="Nature">
        <title>rRNA introns, odd ribosomes, and small enigmatic genomes across a large radiation of phyla.</title>
        <authorList>
            <person name="Brown C.T."/>
            <person name="Hug L.A."/>
            <person name="Thomas B.C."/>
            <person name="Sharon I."/>
            <person name="Castelle C.J."/>
            <person name="Singh A."/>
            <person name="Wilkins M.J."/>
            <person name="Williams K.H."/>
            <person name="Banfield J.F."/>
        </authorList>
    </citation>
    <scope>NUCLEOTIDE SEQUENCE [LARGE SCALE GENOMIC DNA]</scope>
</reference>
<evidence type="ECO:0000256" key="4">
    <source>
        <dbReference type="ARBA" id="ARBA00023134"/>
    </source>
</evidence>
<dbReference type="GO" id="GO:0000287">
    <property type="term" value="F:magnesium ion binding"/>
    <property type="evidence" value="ECO:0007669"/>
    <property type="project" value="InterPro"/>
</dbReference>
<evidence type="ECO:0000256" key="1">
    <source>
        <dbReference type="ARBA" id="ARBA00007699"/>
    </source>
</evidence>
<dbReference type="InterPro" id="IPR014100">
    <property type="entry name" value="GTP-bd_Obg/CgtA"/>
</dbReference>
<dbReference type="AlphaFoldDB" id="A0A0G0DU37"/>
<evidence type="ECO:0000313" key="7">
    <source>
        <dbReference type="EMBL" id="KKP92551.1"/>
    </source>
</evidence>
<dbReference type="InterPro" id="IPR027417">
    <property type="entry name" value="P-loop_NTPase"/>
</dbReference>
<dbReference type="InterPro" id="IPR045086">
    <property type="entry name" value="OBG_GTPase"/>
</dbReference>
<proteinExistence type="inferred from homology"/>
<evidence type="ECO:0000313" key="8">
    <source>
        <dbReference type="Proteomes" id="UP000034140"/>
    </source>
</evidence>
<sequence length="311" mass="34550">MLQDKVKIRIESGKGGEGSVAMYANRCSGGDGGKGGDVYLKGSMHTYDLSRFDPEKTYKAPNGLPGQQKERKGDKVEDLTLILPLTTEVYLENNLIGKIENDGQVLKILEGGVGGYGNATLIRNREWRSNDTERANQMGVYTLVLKLKSDVIFIGYPNAGKSSLLNELTNAHVKTAAYQFTTLEPQLGIMDGLVLMDLPGLIEGTYDGKGLGTSFVKHTENCKLVAHFVSLEEEDSYQSYISMREEIKKISKDMYEKPEIVVLTKTDMVDETKLEETIKIFKNKNIEVLSTCIIDTEAISILKNKFKELLS</sequence>
<dbReference type="PRINTS" id="PR00326">
    <property type="entry name" value="GTP1OBG"/>
</dbReference>
<evidence type="ECO:0000256" key="3">
    <source>
        <dbReference type="ARBA" id="ARBA00022842"/>
    </source>
</evidence>
<keyword evidence="2" id="KW-0547">Nucleotide-binding</keyword>
<gene>
    <name evidence="7" type="ORF">UR96_C0010G0019</name>
</gene>
<comment type="caution">
    <text evidence="7">The sequence shown here is derived from an EMBL/GenBank/DDBJ whole genome shotgun (WGS) entry which is preliminary data.</text>
</comment>
<dbReference type="GO" id="GO:0042254">
    <property type="term" value="P:ribosome biogenesis"/>
    <property type="evidence" value="ECO:0007669"/>
    <property type="project" value="UniProtKB-UniRule"/>
</dbReference>
<evidence type="ECO:0000256" key="2">
    <source>
        <dbReference type="ARBA" id="ARBA00022741"/>
    </source>
</evidence>
<keyword evidence="3" id="KW-0460">Magnesium</keyword>
<dbReference type="PANTHER" id="PTHR11702">
    <property type="entry name" value="DEVELOPMENTALLY REGULATED GTP-BINDING PROTEIN-RELATED"/>
    <property type="match status" value="1"/>
</dbReference>
<dbReference type="GO" id="GO:0005525">
    <property type="term" value="F:GTP binding"/>
    <property type="evidence" value="ECO:0007669"/>
    <property type="project" value="UniProtKB-KW"/>
</dbReference>
<organism evidence="7 8">
    <name type="scientific">candidate division WS6 bacterium GW2011_GWC1_36_11</name>
    <dbReference type="NCBI Taxonomy" id="1619090"/>
    <lineage>
        <taxon>Bacteria</taxon>
        <taxon>Candidatus Dojkabacteria</taxon>
    </lineage>
</organism>
<dbReference type="SUPFAM" id="SSF52540">
    <property type="entry name" value="P-loop containing nucleoside triphosphate hydrolases"/>
    <property type="match status" value="1"/>
</dbReference>
<dbReference type="InterPro" id="IPR006073">
    <property type="entry name" value="GTP-bd"/>
</dbReference>
<dbReference type="Gene3D" id="2.70.210.12">
    <property type="entry name" value="GTP1/OBG domain"/>
    <property type="match status" value="1"/>
</dbReference>
<dbReference type="PATRIC" id="fig|1619090.3.peg.284"/>
<evidence type="ECO:0000259" key="6">
    <source>
        <dbReference type="PROSITE" id="PS51883"/>
    </source>
</evidence>
<keyword evidence="4" id="KW-0342">GTP-binding</keyword>
<dbReference type="Proteomes" id="UP000034140">
    <property type="component" value="Unassembled WGS sequence"/>
</dbReference>
<feature type="domain" description="OBG-type G" evidence="5">
    <location>
        <begin position="149"/>
        <end position="311"/>
    </location>
</feature>
<dbReference type="SUPFAM" id="SSF82051">
    <property type="entry name" value="Obg GTP-binding protein N-terminal domain"/>
    <property type="match status" value="1"/>
</dbReference>